<evidence type="ECO:0000256" key="1">
    <source>
        <dbReference type="ARBA" id="ARBA00023054"/>
    </source>
</evidence>
<gene>
    <name evidence="5" type="ORF">ADEAN_000241200</name>
</gene>
<reference evidence="5 6" key="1">
    <citation type="submission" date="2020-08" db="EMBL/GenBank/DDBJ databases">
        <authorList>
            <person name="Newling K."/>
            <person name="Davey J."/>
            <person name="Forrester S."/>
        </authorList>
    </citation>
    <scope>NUCLEOTIDE SEQUENCE [LARGE SCALE GENOMIC DNA]</scope>
    <source>
        <strain evidence="6">Crithidia deanei Carvalho (ATCC PRA-265)</strain>
    </source>
</reference>
<keyword evidence="1 2" id="KW-0175">Coiled coil</keyword>
<feature type="region of interest" description="Disordered" evidence="3">
    <location>
        <begin position="564"/>
        <end position="583"/>
    </location>
</feature>
<organism evidence="5 6">
    <name type="scientific">Angomonas deanei</name>
    <dbReference type="NCBI Taxonomy" id="59799"/>
    <lineage>
        <taxon>Eukaryota</taxon>
        <taxon>Discoba</taxon>
        <taxon>Euglenozoa</taxon>
        <taxon>Kinetoplastea</taxon>
        <taxon>Metakinetoplastina</taxon>
        <taxon>Trypanosomatida</taxon>
        <taxon>Trypanosomatidae</taxon>
        <taxon>Strigomonadinae</taxon>
        <taxon>Angomonas</taxon>
    </lineage>
</organism>
<feature type="region of interest" description="Disordered" evidence="3">
    <location>
        <begin position="588"/>
        <end position="696"/>
    </location>
</feature>
<dbReference type="EMBL" id="LR877148">
    <property type="protein sequence ID" value="CAD2214959.1"/>
    <property type="molecule type" value="Genomic_DNA"/>
</dbReference>
<dbReference type="PANTHER" id="PTHR32083">
    <property type="entry name" value="CILIA AND FLAGELLA-ASSOCIATED PROTEIN 58-RELATED"/>
    <property type="match status" value="1"/>
</dbReference>
<evidence type="ECO:0000256" key="3">
    <source>
        <dbReference type="SAM" id="MobiDB-lite"/>
    </source>
</evidence>
<evidence type="ECO:0000313" key="5">
    <source>
        <dbReference type="EMBL" id="CAD2214959.1"/>
    </source>
</evidence>
<dbReference type="PANTHER" id="PTHR32083:SF34">
    <property type="entry name" value="COILED-COIL DOMAIN-CONTAINING PROTEIN 146"/>
    <property type="match status" value="1"/>
</dbReference>
<name>A0A7G2C5T8_9TRYP</name>
<sequence>MDGLDRVKREKEKLMKDFTNIEQATDRILYEIKSLEEQVNLIDKDISNIQNKRKDFERQIADAKANVTARSKLLLKEQSKEKDFTTKANTLMEEIEELEELLQQKRKQEDIKEREHVAINKKLTGATRECAREASRVVLAKNELRMKEMYYQEIVRRHEELEKRLDSILEVFHAVKRERGQKATQIQSVTQKMTEVAEKTKILENELEVLIRESVLKEKELVRKKRQTHEVTQSCAMLRLEKSKQKKNLELTVEKEQEIKSEVRRTNTHVAQVEESMINFRNMYEDVVDSRNQAGVNLIDRNDELALLVEKVKAQEVALEHGVIITNARAEDIRRLKIHLGDLLREVKVCQSSLPKVKQLEEELAKLTEEIEDERWKTEVIEKDLTDPNNTQRWRKIEPAKLNTAAVDNTIKASIAHSMKSADSTQGAAADGNAVIAADGSEPMPVNAGGPSEEYIRLQAKCQDLESRMNDLNEKLREKELIYAEVSELSDRVGSQAESGKEHTLQMAKQVNQYQSNMRNKTRQIMSTIAELSLFQSSSIQAQQEVQRLEEIVAQAEERMAAGEAPFLEAEEEYEREKQSNERYAEQLRRNKERQNGVEPPRSTAEVRPTAYIPDGDLLGVPRPYGNHAPFKPSAPPGRFKTSNVPISSQNRRDEVGNYSSAIDGPRHQASTPPPVAGGQLRLSERAETPPPRGSQ</sequence>
<feature type="domain" description="Cilia- and flagella-associated protein 58 central coiled coil" evidence="4">
    <location>
        <begin position="107"/>
        <end position="347"/>
    </location>
</feature>
<dbReference type="VEuPathDB" id="TriTrypDB:ADEAN_000241200"/>
<evidence type="ECO:0000256" key="2">
    <source>
        <dbReference type="SAM" id="Coils"/>
    </source>
</evidence>
<accession>A0A7G2C5T8</accession>
<evidence type="ECO:0000313" key="6">
    <source>
        <dbReference type="Proteomes" id="UP000515908"/>
    </source>
</evidence>
<proteinExistence type="predicted"/>
<dbReference type="InterPro" id="IPR049270">
    <property type="entry name" value="CFAP58_CC"/>
</dbReference>
<feature type="coiled-coil region" evidence="2">
    <location>
        <begin position="455"/>
        <end position="489"/>
    </location>
</feature>
<evidence type="ECO:0000259" key="4">
    <source>
        <dbReference type="Pfam" id="PF21771"/>
    </source>
</evidence>
<dbReference type="AlphaFoldDB" id="A0A7G2C5T8"/>
<dbReference type="Proteomes" id="UP000515908">
    <property type="component" value="Chromosome 04"/>
</dbReference>
<dbReference type="Pfam" id="PF21771">
    <property type="entry name" value="CFAP58_CC"/>
    <property type="match status" value="1"/>
</dbReference>
<keyword evidence="6" id="KW-1185">Reference proteome</keyword>
<feature type="coiled-coil region" evidence="2">
    <location>
        <begin position="4"/>
        <end position="115"/>
    </location>
</feature>
<protein>
    <recommendedName>
        <fullName evidence="4">Cilia- and flagella-associated protein 58 central coiled coil domain-containing protein</fullName>
    </recommendedName>
</protein>
<feature type="coiled-coil region" evidence="2">
    <location>
        <begin position="151"/>
        <end position="213"/>
    </location>
</feature>
<feature type="compositionally biased region" description="Polar residues" evidence="3">
    <location>
        <begin position="641"/>
        <end position="650"/>
    </location>
</feature>
<dbReference type="GO" id="GO:0005856">
    <property type="term" value="C:cytoskeleton"/>
    <property type="evidence" value="ECO:0007669"/>
    <property type="project" value="TreeGrafter"/>
</dbReference>